<feature type="compositionally biased region" description="Basic residues" evidence="1">
    <location>
        <begin position="13"/>
        <end position="22"/>
    </location>
</feature>
<reference evidence="2 3" key="1">
    <citation type="submission" date="2019-05" db="EMBL/GenBank/DDBJ databases">
        <title>Emergence of the Ug99 lineage of the wheat stem rust pathogen through somatic hybridization.</title>
        <authorList>
            <person name="Li F."/>
            <person name="Upadhyaya N.M."/>
            <person name="Sperschneider J."/>
            <person name="Matny O."/>
            <person name="Nguyen-Phuc H."/>
            <person name="Mago R."/>
            <person name="Raley C."/>
            <person name="Miller M.E."/>
            <person name="Silverstein K.A.T."/>
            <person name="Henningsen E."/>
            <person name="Hirsch C.D."/>
            <person name="Visser B."/>
            <person name="Pretorius Z.A."/>
            <person name="Steffenson B.J."/>
            <person name="Schwessinger B."/>
            <person name="Dodds P.N."/>
            <person name="Figueroa M."/>
        </authorList>
    </citation>
    <scope>NUCLEOTIDE SEQUENCE [LARGE SCALE GENOMIC DNA]</scope>
    <source>
        <strain evidence="2 3">Ug99</strain>
    </source>
</reference>
<evidence type="ECO:0000313" key="3">
    <source>
        <dbReference type="Proteomes" id="UP000325313"/>
    </source>
</evidence>
<feature type="region of interest" description="Disordered" evidence="1">
    <location>
        <begin position="13"/>
        <end position="57"/>
    </location>
</feature>
<protein>
    <submittedName>
        <fullName evidence="2">Uncharacterized protein</fullName>
    </submittedName>
</protein>
<gene>
    <name evidence="2" type="ORF">PGTUg99_022180</name>
</gene>
<sequence>MLGCAELIIYRKNAKSPRRSGHKGGGDASDGIRSGRLLVDKHGGGKLTFRVGLPPGP</sequence>
<dbReference type="EMBL" id="VDEP01000477">
    <property type="protein sequence ID" value="KAA1072718.1"/>
    <property type="molecule type" value="Genomic_DNA"/>
</dbReference>
<organism evidence="2 3">
    <name type="scientific">Puccinia graminis f. sp. tritici</name>
    <dbReference type="NCBI Taxonomy" id="56615"/>
    <lineage>
        <taxon>Eukaryota</taxon>
        <taxon>Fungi</taxon>
        <taxon>Dikarya</taxon>
        <taxon>Basidiomycota</taxon>
        <taxon>Pucciniomycotina</taxon>
        <taxon>Pucciniomycetes</taxon>
        <taxon>Pucciniales</taxon>
        <taxon>Pucciniaceae</taxon>
        <taxon>Puccinia</taxon>
    </lineage>
</organism>
<dbReference type="AlphaFoldDB" id="A0A5B0M9W0"/>
<evidence type="ECO:0000313" key="2">
    <source>
        <dbReference type="EMBL" id="KAA1072718.1"/>
    </source>
</evidence>
<accession>A0A5B0M9W0</accession>
<comment type="caution">
    <text evidence="2">The sequence shown here is derived from an EMBL/GenBank/DDBJ whole genome shotgun (WGS) entry which is preliminary data.</text>
</comment>
<evidence type="ECO:0000256" key="1">
    <source>
        <dbReference type="SAM" id="MobiDB-lite"/>
    </source>
</evidence>
<dbReference type="Proteomes" id="UP000325313">
    <property type="component" value="Unassembled WGS sequence"/>
</dbReference>
<proteinExistence type="predicted"/>
<name>A0A5B0M9W0_PUCGR</name>